<dbReference type="GO" id="GO:0005634">
    <property type="term" value="C:nucleus"/>
    <property type="evidence" value="ECO:0007669"/>
    <property type="project" value="UniProtKB-SubCell"/>
</dbReference>
<sequence length="135" mass="14990">MSRDMSKKAQTKSQRANLSMSVASIERNLRKYSRPKRVSPLAAVYTAAVLEYLCIEVLDSAGAVSTQNKRKRIVPRHIMLAIEKDAELKELLGNVTIPYSGIMPKIHSVPSTKRSKNKAALSNASPNEAFYSQEI</sequence>
<dbReference type="InterPro" id="IPR009072">
    <property type="entry name" value="Histone-fold"/>
</dbReference>
<dbReference type="GO" id="GO:0003677">
    <property type="term" value="F:DNA binding"/>
    <property type="evidence" value="ECO:0007669"/>
    <property type="project" value="UniProtKB-KW"/>
</dbReference>
<dbReference type="Gene3D" id="1.10.20.10">
    <property type="entry name" value="Histone, subunit A"/>
    <property type="match status" value="1"/>
</dbReference>
<keyword evidence="2 5" id="KW-0158">Chromosome</keyword>
<dbReference type="InterPro" id="IPR002119">
    <property type="entry name" value="Histone_H2A"/>
</dbReference>
<comment type="caution">
    <text evidence="9">The sequence shown here is derived from an EMBL/GenBank/DDBJ whole genome shotgun (WGS) entry which is preliminary data.</text>
</comment>
<dbReference type="CDD" id="cd00074">
    <property type="entry name" value="HFD_H2A"/>
    <property type="match status" value="1"/>
</dbReference>
<evidence type="ECO:0000256" key="5">
    <source>
        <dbReference type="RuleBase" id="RU003767"/>
    </source>
</evidence>
<keyword evidence="5" id="KW-0238">DNA-binding</keyword>
<dbReference type="SMART" id="SM00414">
    <property type="entry name" value="H2A"/>
    <property type="match status" value="1"/>
</dbReference>
<evidence type="ECO:0000256" key="3">
    <source>
        <dbReference type="ARBA" id="ARBA00022499"/>
    </source>
</evidence>
<dbReference type="InterPro" id="IPR007125">
    <property type="entry name" value="H2A/H2B/H3"/>
</dbReference>
<keyword evidence="10" id="KW-1185">Reference proteome</keyword>
<feature type="domain" description="Histone H2A C-terminal" evidence="8">
    <location>
        <begin position="87"/>
        <end position="119"/>
    </location>
</feature>
<comment type="subunit">
    <text evidence="5">The nucleosome is a histone octamer containing two molecules each of H2A, H2B, H3 and H4 assembled in one H3-H4 heterotetramer and two H2A-H2B heterodimers. The octamer wraps approximately 147 bp of DNA.</text>
</comment>
<evidence type="ECO:0000259" key="8">
    <source>
        <dbReference type="Pfam" id="PF16211"/>
    </source>
</evidence>
<name>A0A9Q0MZ33_9DIPT</name>
<evidence type="ECO:0000313" key="9">
    <source>
        <dbReference type="EMBL" id="KAJ6639815.1"/>
    </source>
</evidence>
<dbReference type="EMBL" id="WJQU01000003">
    <property type="protein sequence ID" value="KAJ6639815.1"/>
    <property type="molecule type" value="Genomic_DNA"/>
</dbReference>
<evidence type="ECO:0000256" key="6">
    <source>
        <dbReference type="SAM" id="MobiDB-lite"/>
    </source>
</evidence>
<keyword evidence="3" id="KW-1017">Isopeptide bond</keyword>
<feature type="domain" description="Core Histone H2A/H2B/H3" evidence="7">
    <location>
        <begin position="5"/>
        <end position="82"/>
    </location>
</feature>
<dbReference type="InterPro" id="IPR032454">
    <property type="entry name" value="Histone_H2A_C"/>
</dbReference>
<accession>A0A9Q0MZ33</accession>
<evidence type="ECO:0000256" key="2">
    <source>
        <dbReference type="ARBA" id="ARBA00022454"/>
    </source>
</evidence>
<dbReference type="SUPFAM" id="SSF47113">
    <property type="entry name" value="Histone-fold"/>
    <property type="match status" value="1"/>
</dbReference>
<organism evidence="9 10">
    <name type="scientific">Pseudolycoriella hygida</name>
    <dbReference type="NCBI Taxonomy" id="35572"/>
    <lineage>
        <taxon>Eukaryota</taxon>
        <taxon>Metazoa</taxon>
        <taxon>Ecdysozoa</taxon>
        <taxon>Arthropoda</taxon>
        <taxon>Hexapoda</taxon>
        <taxon>Insecta</taxon>
        <taxon>Pterygota</taxon>
        <taxon>Neoptera</taxon>
        <taxon>Endopterygota</taxon>
        <taxon>Diptera</taxon>
        <taxon>Nematocera</taxon>
        <taxon>Sciaroidea</taxon>
        <taxon>Sciaridae</taxon>
        <taxon>Pseudolycoriella</taxon>
    </lineage>
</organism>
<dbReference type="Pfam" id="PF16211">
    <property type="entry name" value="Histone_H2A_C"/>
    <property type="match status" value="1"/>
</dbReference>
<protein>
    <recommendedName>
        <fullName evidence="5">Histone H2A</fullName>
    </recommendedName>
</protein>
<reference evidence="9" key="1">
    <citation type="submission" date="2022-07" db="EMBL/GenBank/DDBJ databases">
        <authorList>
            <person name="Trinca V."/>
            <person name="Uliana J.V.C."/>
            <person name="Torres T.T."/>
            <person name="Ward R.J."/>
            <person name="Monesi N."/>
        </authorList>
    </citation>
    <scope>NUCLEOTIDE SEQUENCE</scope>
    <source>
        <strain evidence="9">HSMRA1968</strain>
        <tissue evidence="9">Whole embryos</tissue>
    </source>
</reference>
<evidence type="ECO:0000256" key="4">
    <source>
        <dbReference type="ARBA" id="ARBA00023269"/>
    </source>
</evidence>
<evidence type="ECO:0000313" key="10">
    <source>
        <dbReference type="Proteomes" id="UP001151699"/>
    </source>
</evidence>
<dbReference type="OrthoDB" id="7754517at2759"/>
<evidence type="ECO:0000259" key="7">
    <source>
        <dbReference type="Pfam" id="PF00125"/>
    </source>
</evidence>
<dbReference type="PANTHER" id="PTHR23430">
    <property type="entry name" value="HISTONE H2A"/>
    <property type="match status" value="1"/>
</dbReference>
<keyword evidence="5" id="KW-0539">Nucleus</keyword>
<feature type="region of interest" description="Disordered" evidence="6">
    <location>
        <begin position="108"/>
        <end position="135"/>
    </location>
</feature>
<dbReference type="Pfam" id="PF00125">
    <property type="entry name" value="Histone"/>
    <property type="match status" value="1"/>
</dbReference>
<dbReference type="AlphaFoldDB" id="A0A9Q0MZ33"/>
<proteinExistence type="inferred from homology"/>
<dbReference type="GO" id="GO:0046982">
    <property type="term" value="F:protein heterodimerization activity"/>
    <property type="evidence" value="ECO:0007669"/>
    <property type="project" value="InterPro"/>
</dbReference>
<gene>
    <name evidence="9" type="primary">H2A4</name>
    <name evidence="9" type="ORF">Bhyg_12562</name>
</gene>
<keyword evidence="4 5" id="KW-0544">Nucleosome core</keyword>
<dbReference type="Proteomes" id="UP001151699">
    <property type="component" value="Chromosome X"/>
</dbReference>
<dbReference type="GO" id="GO:0030527">
    <property type="term" value="F:structural constituent of chromatin"/>
    <property type="evidence" value="ECO:0007669"/>
    <property type="project" value="InterPro"/>
</dbReference>
<dbReference type="PRINTS" id="PR00620">
    <property type="entry name" value="HISTONEH2A"/>
</dbReference>
<comment type="subcellular location">
    <subcellularLocation>
        <location evidence="1">Chromosome</location>
    </subcellularLocation>
    <subcellularLocation>
        <location evidence="5">Nucleus</location>
    </subcellularLocation>
</comment>
<comment type="similarity">
    <text evidence="5">Belongs to the histone H2A family.</text>
</comment>
<dbReference type="GO" id="GO:0000786">
    <property type="term" value="C:nucleosome"/>
    <property type="evidence" value="ECO:0007669"/>
    <property type="project" value="UniProtKB-KW"/>
</dbReference>
<evidence type="ECO:0000256" key="1">
    <source>
        <dbReference type="ARBA" id="ARBA00004286"/>
    </source>
</evidence>